<accession>A0AAD4UXW1</accession>
<keyword evidence="2" id="KW-1185">Reference proteome</keyword>
<reference evidence="1 2" key="1">
    <citation type="journal article" date="2022" name="G3 (Bethesda)">
        <title>Whole-genome sequence and methylome profiling of the almond [Prunus dulcis (Mill.) D.A. Webb] cultivar 'Nonpareil'.</title>
        <authorList>
            <person name="D'Amico-Willman K.M."/>
            <person name="Ouma W.Z."/>
            <person name="Meulia T."/>
            <person name="Sideli G.M."/>
            <person name="Gradziel T.M."/>
            <person name="Fresnedo-Ramirez J."/>
        </authorList>
    </citation>
    <scope>NUCLEOTIDE SEQUENCE [LARGE SCALE GENOMIC DNA]</scope>
    <source>
        <strain evidence="1">Clone GOH B32 T37-40</strain>
    </source>
</reference>
<evidence type="ECO:0000313" key="2">
    <source>
        <dbReference type="Proteomes" id="UP001054821"/>
    </source>
</evidence>
<organism evidence="1 2">
    <name type="scientific">Prunus dulcis</name>
    <name type="common">Almond</name>
    <name type="synonym">Amygdalus dulcis</name>
    <dbReference type="NCBI Taxonomy" id="3755"/>
    <lineage>
        <taxon>Eukaryota</taxon>
        <taxon>Viridiplantae</taxon>
        <taxon>Streptophyta</taxon>
        <taxon>Embryophyta</taxon>
        <taxon>Tracheophyta</taxon>
        <taxon>Spermatophyta</taxon>
        <taxon>Magnoliopsida</taxon>
        <taxon>eudicotyledons</taxon>
        <taxon>Gunneridae</taxon>
        <taxon>Pentapetalae</taxon>
        <taxon>rosids</taxon>
        <taxon>fabids</taxon>
        <taxon>Rosales</taxon>
        <taxon>Rosaceae</taxon>
        <taxon>Amygdaloideae</taxon>
        <taxon>Amygdaleae</taxon>
        <taxon>Prunus</taxon>
    </lineage>
</organism>
<dbReference type="AlphaFoldDB" id="A0AAD4UXW1"/>
<evidence type="ECO:0000313" key="1">
    <source>
        <dbReference type="EMBL" id="KAI5313757.1"/>
    </source>
</evidence>
<dbReference type="Proteomes" id="UP001054821">
    <property type="component" value="Chromosome 8"/>
</dbReference>
<protein>
    <submittedName>
        <fullName evidence="1">Uncharacterized protein</fullName>
    </submittedName>
</protein>
<name>A0AAD4UXW1_PRUDU</name>
<proteinExistence type="predicted"/>
<dbReference type="EMBL" id="JAJFAZ020000008">
    <property type="protein sequence ID" value="KAI5313757.1"/>
    <property type="molecule type" value="Genomic_DNA"/>
</dbReference>
<sequence length="109" mass="12096">MMGYVHGEECSHYNNVCLHLYKGIQPKYKGKKEEAKGLRYKAQEGLSSKGQDSFLSGGWSSFLGEGESSPLVVFHCGTLDIAPSCDFWQGFFDLGDDLSKHGTWLILLS</sequence>
<gene>
    <name evidence="1" type="ORF">L3X38_042933</name>
</gene>
<comment type="caution">
    <text evidence="1">The sequence shown here is derived from an EMBL/GenBank/DDBJ whole genome shotgun (WGS) entry which is preliminary data.</text>
</comment>